<feature type="compositionally biased region" description="Gly residues" evidence="1">
    <location>
        <begin position="221"/>
        <end position="241"/>
    </location>
</feature>
<dbReference type="Proteomes" id="UP000316609">
    <property type="component" value="Unassembled WGS sequence"/>
</dbReference>
<reference evidence="3 4" key="1">
    <citation type="journal article" date="2019" name="Nat. Microbiol.">
        <title>Mediterranean grassland soil C-N compound turnover is dependent on rainfall and depth, and is mediated by genomically divergent microorganisms.</title>
        <authorList>
            <person name="Diamond S."/>
            <person name="Andeer P.F."/>
            <person name="Li Z."/>
            <person name="Crits-Christoph A."/>
            <person name="Burstein D."/>
            <person name="Anantharaman K."/>
            <person name="Lane K.R."/>
            <person name="Thomas B.C."/>
            <person name="Pan C."/>
            <person name="Northen T.R."/>
            <person name="Banfield J.F."/>
        </authorList>
    </citation>
    <scope>NUCLEOTIDE SEQUENCE [LARGE SCALE GENOMIC DNA]</scope>
    <source>
        <strain evidence="3">WS_8</strain>
    </source>
</reference>
<feature type="region of interest" description="Disordered" evidence="1">
    <location>
        <begin position="74"/>
        <end position="137"/>
    </location>
</feature>
<evidence type="ECO:0000313" key="3">
    <source>
        <dbReference type="EMBL" id="TMQ67210.1"/>
    </source>
</evidence>
<accession>A0A538TUB2</accession>
<feature type="compositionally biased region" description="Pro residues" evidence="1">
    <location>
        <begin position="100"/>
        <end position="109"/>
    </location>
</feature>
<keyword evidence="2" id="KW-0812">Transmembrane</keyword>
<sequence>MASVTSDAYRSGPFDASDVLFRRCLIGSSLCGLLFLVAVLLAPIQKQVITRLEQLPPRFARLILDKPVPKALPAADIVKPPGGSPGEPGAPGPKELEPAAPKPATPEPAPLAGRPDAAPGPGPGSGSAGRERAQQVVAARLASTTASLQRSLAGLSSSLQTTTAGSAPGRRSYVRTVRSGRSDHQLTAFSTDLAGATPSADLGGSTVGGSWVAIGSLSRAGGTGGGDGGGGAGGGRGGGGG</sequence>
<dbReference type="EMBL" id="VBOY01000046">
    <property type="protein sequence ID" value="TMQ67210.1"/>
    <property type="molecule type" value="Genomic_DNA"/>
</dbReference>
<evidence type="ECO:0000256" key="1">
    <source>
        <dbReference type="SAM" id="MobiDB-lite"/>
    </source>
</evidence>
<evidence type="ECO:0000313" key="4">
    <source>
        <dbReference type="Proteomes" id="UP000316609"/>
    </source>
</evidence>
<name>A0A538TUB2_UNCEI</name>
<feature type="transmembrane region" description="Helical" evidence="2">
    <location>
        <begin position="20"/>
        <end position="42"/>
    </location>
</feature>
<proteinExistence type="predicted"/>
<keyword evidence="2" id="KW-1133">Transmembrane helix</keyword>
<feature type="non-terminal residue" evidence="3">
    <location>
        <position position="241"/>
    </location>
</feature>
<feature type="region of interest" description="Disordered" evidence="1">
    <location>
        <begin position="159"/>
        <end position="182"/>
    </location>
</feature>
<dbReference type="AlphaFoldDB" id="A0A538TUB2"/>
<feature type="region of interest" description="Disordered" evidence="1">
    <location>
        <begin position="215"/>
        <end position="241"/>
    </location>
</feature>
<evidence type="ECO:0000256" key="2">
    <source>
        <dbReference type="SAM" id="Phobius"/>
    </source>
</evidence>
<feature type="compositionally biased region" description="Low complexity" evidence="1">
    <location>
        <begin position="110"/>
        <end position="119"/>
    </location>
</feature>
<protein>
    <submittedName>
        <fullName evidence="3">Uncharacterized protein</fullName>
    </submittedName>
</protein>
<comment type="caution">
    <text evidence="3">The sequence shown here is derived from an EMBL/GenBank/DDBJ whole genome shotgun (WGS) entry which is preliminary data.</text>
</comment>
<gene>
    <name evidence="3" type="ORF">E6K78_05390</name>
</gene>
<keyword evidence="2" id="KW-0472">Membrane</keyword>
<organism evidence="3 4">
    <name type="scientific">Eiseniibacteriota bacterium</name>
    <dbReference type="NCBI Taxonomy" id="2212470"/>
    <lineage>
        <taxon>Bacteria</taxon>
        <taxon>Candidatus Eiseniibacteriota</taxon>
    </lineage>
</organism>